<organism evidence="2 3">
    <name type="scientific">Paenibacillus oleatilyticus</name>
    <dbReference type="NCBI Taxonomy" id="2594886"/>
    <lineage>
        <taxon>Bacteria</taxon>
        <taxon>Bacillati</taxon>
        <taxon>Bacillota</taxon>
        <taxon>Bacilli</taxon>
        <taxon>Bacillales</taxon>
        <taxon>Paenibacillaceae</taxon>
        <taxon>Paenibacillus</taxon>
    </lineage>
</organism>
<evidence type="ECO:0000256" key="1">
    <source>
        <dbReference type="SAM" id="SignalP"/>
    </source>
</evidence>
<feature type="signal peptide" evidence="1">
    <location>
        <begin position="1"/>
        <end position="26"/>
    </location>
</feature>
<reference evidence="2 3" key="1">
    <citation type="submission" date="2024-09" db="EMBL/GenBank/DDBJ databases">
        <authorList>
            <person name="Makale K.P.P."/>
            <person name="Makhzoum A."/>
            <person name="Rantong G."/>
            <person name="Rahube T.O."/>
        </authorList>
    </citation>
    <scope>NUCLEOTIDE SEQUENCE [LARGE SCALE GENOMIC DNA]</scope>
    <source>
        <strain evidence="2 3">KM_D13</strain>
    </source>
</reference>
<dbReference type="RefSeq" id="WP_373949448.1">
    <property type="nucleotide sequence ID" value="NZ_JBHDLN010000003.1"/>
</dbReference>
<keyword evidence="3" id="KW-1185">Reference proteome</keyword>
<proteinExistence type="predicted"/>
<feature type="chain" id="PRO_5047223354" evidence="1">
    <location>
        <begin position="27"/>
        <end position="161"/>
    </location>
</feature>
<accession>A0ABV4UXA8</accession>
<dbReference type="SUPFAM" id="SSF89260">
    <property type="entry name" value="Collagen-binding domain"/>
    <property type="match status" value="1"/>
</dbReference>
<protein>
    <submittedName>
        <fullName evidence="2">Uncharacterized protein</fullName>
    </submittedName>
</protein>
<gene>
    <name evidence="2" type="ORF">ACEU3E_06450</name>
</gene>
<dbReference type="Gene3D" id="2.60.120.380">
    <property type="match status" value="1"/>
</dbReference>
<keyword evidence="1" id="KW-0732">Signal</keyword>
<dbReference type="EMBL" id="JBHDLN010000003">
    <property type="protein sequence ID" value="MFB0841801.1"/>
    <property type="molecule type" value="Genomic_DNA"/>
</dbReference>
<evidence type="ECO:0000313" key="2">
    <source>
        <dbReference type="EMBL" id="MFB0841801.1"/>
    </source>
</evidence>
<evidence type="ECO:0000313" key="3">
    <source>
        <dbReference type="Proteomes" id="UP001575622"/>
    </source>
</evidence>
<dbReference type="Proteomes" id="UP001575622">
    <property type="component" value="Unassembled WGS sequence"/>
</dbReference>
<comment type="caution">
    <text evidence="2">The sequence shown here is derived from an EMBL/GenBank/DDBJ whole genome shotgun (WGS) entry which is preliminary data.</text>
</comment>
<sequence>MKKTLIALGTTATLLASALVPTASFASDKVKDGMMEGEITLNSYTLEQEPNDTFSNANKVTSNPLGAISSPTDVDIFYLNSRKWSEKITVKLLNIPSGKDYDLIAYNENGVAIAKSTNLSNDDEEVSFKPTTNTKYYFKVYSADGSHSADKYYQIKLWDAY</sequence>
<name>A0ABV4UXA8_9BACL</name>